<gene>
    <name evidence="1" type="ORF">M6B38_343375</name>
</gene>
<evidence type="ECO:0000313" key="2">
    <source>
        <dbReference type="Proteomes" id="UP001140949"/>
    </source>
</evidence>
<protein>
    <submittedName>
        <fullName evidence="1">Uncharacterized protein</fullName>
    </submittedName>
</protein>
<evidence type="ECO:0000313" key="1">
    <source>
        <dbReference type="EMBL" id="KAJ6832402.1"/>
    </source>
</evidence>
<dbReference type="AlphaFoldDB" id="A0AAX6GV23"/>
<name>A0AAX6GV23_IRIPA</name>
<comment type="caution">
    <text evidence="1">The sequence shown here is derived from an EMBL/GenBank/DDBJ whole genome shotgun (WGS) entry which is preliminary data.</text>
</comment>
<reference evidence="1" key="2">
    <citation type="submission" date="2023-04" db="EMBL/GenBank/DDBJ databases">
        <authorList>
            <person name="Bruccoleri R.E."/>
            <person name="Oakeley E.J."/>
            <person name="Faust A.-M."/>
            <person name="Dessus-Babus S."/>
            <person name="Altorfer M."/>
            <person name="Burckhardt D."/>
            <person name="Oertli M."/>
            <person name="Naumann U."/>
            <person name="Petersen F."/>
            <person name="Wong J."/>
        </authorList>
    </citation>
    <scope>NUCLEOTIDE SEQUENCE</scope>
    <source>
        <strain evidence="1">GSM-AAB239-AS_SAM_17_03QT</strain>
        <tissue evidence="1">Leaf</tissue>
    </source>
</reference>
<dbReference type="Proteomes" id="UP001140949">
    <property type="component" value="Unassembled WGS sequence"/>
</dbReference>
<sequence>MLRLTSYMSGNDGENSGVLTAKLDGTLCWLEPRSVDAAPQFSKGVAHVSTRQHTA</sequence>
<proteinExistence type="predicted"/>
<keyword evidence="2" id="KW-1185">Reference proteome</keyword>
<accession>A0AAX6GV23</accession>
<dbReference type="EMBL" id="JANAVB010016193">
    <property type="protein sequence ID" value="KAJ6832402.1"/>
    <property type="molecule type" value="Genomic_DNA"/>
</dbReference>
<reference evidence="1" key="1">
    <citation type="journal article" date="2023" name="GigaByte">
        <title>Genome assembly of the bearded iris, Iris pallida Lam.</title>
        <authorList>
            <person name="Bruccoleri R.E."/>
            <person name="Oakeley E.J."/>
            <person name="Faust A.M.E."/>
            <person name="Altorfer M."/>
            <person name="Dessus-Babus S."/>
            <person name="Burckhardt D."/>
            <person name="Oertli M."/>
            <person name="Naumann U."/>
            <person name="Petersen F."/>
            <person name="Wong J."/>
        </authorList>
    </citation>
    <scope>NUCLEOTIDE SEQUENCE</scope>
    <source>
        <strain evidence="1">GSM-AAB239-AS_SAM_17_03QT</strain>
    </source>
</reference>
<organism evidence="1 2">
    <name type="scientific">Iris pallida</name>
    <name type="common">Sweet iris</name>
    <dbReference type="NCBI Taxonomy" id="29817"/>
    <lineage>
        <taxon>Eukaryota</taxon>
        <taxon>Viridiplantae</taxon>
        <taxon>Streptophyta</taxon>
        <taxon>Embryophyta</taxon>
        <taxon>Tracheophyta</taxon>
        <taxon>Spermatophyta</taxon>
        <taxon>Magnoliopsida</taxon>
        <taxon>Liliopsida</taxon>
        <taxon>Asparagales</taxon>
        <taxon>Iridaceae</taxon>
        <taxon>Iridoideae</taxon>
        <taxon>Irideae</taxon>
        <taxon>Iris</taxon>
    </lineage>
</organism>